<evidence type="ECO:0000313" key="2">
    <source>
        <dbReference type="EMBL" id="KAK6748673.1"/>
    </source>
</evidence>
<accession>A0ABR1DF41</accession>
<dbReference type="Proteomes" id="UP001303046">
    <property type="component" value="Unassembled WGS sequence"/>
</dbReference>
<protein>
    <recommendedName>
        <fullName evidence="4">Secreted protein</fullName>
    </recommendedName>
</protein>
<organism evidence="2 3">
    <name type="scientific">Necator americanus</name>
    <name type="common">Human hookworm</name>
    <dbReference type="NCBI Taxonomy" id="51031"/>
    <lineage>
        <taxon>Eukaryota</taxon>
        <taxon>Metazoa</taxon>
        <taxon>Ecdysozoa</taxon>
        <taxon>Nematoda</taxon>
        <taxon>Chromadorea</taxon>
        <taxon>Rhabditida</taxon>
        <taxon>Rhabditina</taxon>
        <taxon>Rhabditomorpha</taxon>
        <taxon>Strongyloidea</taxon>
        <taxon>Ancylostomatidae</taxon>
        <taxon>Bunostominae</taxon>
        <taxon>Necator</taxon>
    </lineage>
</organism>
<proteinExistence type="predicted"/>
<feature type="compositionally biased region" description="Low complexity" evidence="1">
    <location>
        <begin position="55"/>
        <end position="70"/>
    </location>
</feature>
<name>A0ABR1DF41_NECAM</name>
<feature type="region of interest" description="Disordered" evidence="1">
    <location>
        <begin position="48"/>
        <end position="72"/>
    </location>
</feature>
<keyword evidence="3" id="KW-1185">Reference proteome</keyword>
<sequence>MLKAHAHASLLFLAYRGALNEHVRRVSFLFPSIFCNFYAGVSACGRPTKDVEKASNTVSPTPTPASPSDSVLNRYADVSAN</sequence>
<gene>
    <name evidence="2" type="primary">Necator_chrIV.g14639</name>
    <name evidence="2" type="ORF">RB195_001344</name>
</gene>
<evidence type="ECO:0000313" key="3">
    <source>
        <dbReference type="Proteomes" id="UP001303046"/>
    </source>
</evidence>
<dbReference type="EMBL" id="JAVFWL010000004">
    <property type="protein sequence ID" value="KAK6748673.1"/>
    <property type="molecule type" value="Genomic_DNA"/>
</dbReference>
<comment type="caution">
    <text evidence="2">The sequence shown here is derived from an EMBL/GenBank/DDBJ whole genome shotgun (WGS) entry which is preliminary data.</text>
</comment>
<evidence type="ECO:0000256" key="1">
    <source>
        <dbReference type="SAM" id="MobiDB-lite"/>
    </source>
</evidence>
<evidence type="ECO:0008006" key="4">
    <source>
        <dbReference type="Google" id="ProtNLM"/>
    </source>
</evidence>
<reference evidence="2 3" key="1">
    <citation type="submission" date="2023-08" db="EMBL/GenBank/DDBJ databases">
        <title>A Necator americanus chromosomal reference genome.</title>
        <authorList>
            <person name="Ilik V."/>
            <person name="Petrzelkova K.J."/>
            <person name="Pardy F."/>
            <person name="Fuh T."/>
            <person name="Niatou-Singa F.S."/>
            <person name="Gouil Q."/>
            <person name="Baker L."/>
            <person name="Ritchie M.E."/>
            <person name="Jex A.R."/>
            <person name="Gazzola D."/>
            <person name="Li H."/>
            <person name="Toshio Fujiwara R."/>
            <person name="Zhan B."/>
            <person name="Aroian R.V."/>
            <person name="Pafco B."/>
            <person name="Schwarz E.M."/>
        </authorList>
    </citation>
    <scope>NUCLEOTIDE SEQUENCE [LARGE SCALE GENOMIC DNA]</scope>
    <source>
        <strain evidence="2 3">Aroian</strain>
        <tissue evidence="2">Whole animal</tissue>
    </source>
</reference>